<evidence type="ECO:0000259" key="7">
    <source>
        <dbReference type="PROSITE" id="PS50850"/>
    </source>
</evidence>
<dbReference type="Pfam" id="PF07690">
    <property type="entry name" value="MFS_1"/>
    <property type="match status" value="1"/>
</dbReference>
<evidence type="ECO:0000256" key="3">
    <source>
        <dbReference type="ARBA" id="ARBA00022692"/>
    </source>
</evidence>
<dbReference type="Proteomes" id="UP001194729">
    <property type="component" value="Unassembled WGS sequence"/>
</dbReference>
<evidence type="ECO:0000256" key="1">
    <source>
        <dbReference type="ARBA" id="ARBA00004651"/>
    </source>
</evidence>
<feature type="transmembrane region" description="Helical" evidence="6">
    <location>
        <begin position="102"/>
        <end position="120"/>
    </location>
</feature>
<protein>
    <submittedName>
        <fullName evidence="8">MFS transporter</fullName>
    </submittedName>
</protein>
<gene>
    <name evidence="8" type="ORF">FNJ87_09925</name>
</gene>
<dbReference type="SUPFAM" id="SSF103473">
    <property type="entry name" value="MFS general substrate transporter"/>
    <property type="match status" value="1"/>
</dbReference>
<sequence length="179" mass="19539">MEKASKFIIIALLLNSSLTIMVGAVIAPALPSIAKNLQFGFSPGLLVTLPSLGVILFSPLIGKLINKIGALNLLMIGMLPYAIFGFIGIFLINDYILMLDRLLLGGACVTIQISVTTLIAELFEGKERLKLIAWQGVAIELGGVIFLSLGGYLGEHHWSFPFYIYLIAILFFAFSWFTL</sequence>
<evidence type="ECO:0000256" key="2">
    <source>
        <dbReference type="ARBA" id="ARBA00022475"/>
    </source>
</evidence>
<keyword evidence="3 6" id="KW-0812">Transmembrane</keyword>
<feature type="transmembrane region" description="Helical" evidence="6">
    <location>
        <begin position="132"/>
        <end position="154"/>
    </location>
</feature>
<evidence type="ECO:0000313" key="8">
    <source>
        <dbReference type="EMBL" id="MBF4984631.1"/>
    </source>
</evidence>
<dbReference type="PROSITE" id="PS50850">
    <property type="entry name" value="MFS"/>
    <property type="match status" value="1"/>
</dbReference>
<name>A0ABS0A5J1_9FLAO</name>
<dbReference type="InterPro" id="IPR020846">
    <property type="entry name" value="MFS_dom"/>
</dbReference>
<dbReference type="PANTHER" id="PTHR43124">
    <property type="entry name" value="PURINE EFFLUX PUMP PBUE"/>
    <property type="match status" value="1"/>
</dbReference>
<evidence type="ECO:0000256" key="4">
    <source>
        <dbReference type="ARBA" id="ARBA00022989"/>
    </source>
</evidence>
<evidence type="ECO:0000256" key="5">
    <source>
        <dbReference type="ARBA" id="ARBA00023136"/>
    </source>
</evidence>
<feature type="transmembrane region" description="Helical" evidence="6">
    <location>
        <begin position="73"/>
        <end position="96"/>
    </location>
</feature>
<dbReference type="InterPro" id="IPR036259">
    <property type="entry name" value="MFS_trans_sf"/>
</dbReference>
<dbReference type="Gene3D" id="1.20.1250.20">
    <property type="entry name" value="MFS general substrate transporter like domains"/>
    <property type="match status" value="1"/>
</dbReference>
<comment type="caution">
    <text evidence="8">The sequence shown here is derived from an EMBL/GenBank/DDBJ whole genome shotgun (WGS) entry which is preliminary data.</text>
</comment>
<dbReference type="EMBL" id="JADKYU010000508">
    <property type="protein sequence ID" value="MBF4984631.1"/>
    <property type="molecule type" value="Genomic_DNA"/>
</dbReference>
<keyword evidence="9" id="KW-1185">Reference proteome</keyword>
<accession>A0ABS0A5J1</accession>
<feature type="domain" description="Major facilitator superfamily (MFS) profile" evidence="7">
    <location>
        <begin position="8"/>
        <end position="179"/>
    </location>
</feature>
<reference evidence="8 9" key="1">
    <citation type="submission" date="2020-11" db="EMBL/GenBank/DDBJ databases">
        <title>P. mediterranea TC4 genome.</title>
        <authorList>
            <person name="Molmeret M."/>
        </authorList>
    </citation>
    <scope>NUCLEOTIDE SEQUENCE [LARGE SCALE GENOMIC DNA]</scope>
    <source>
        <strain evidence="8 9">TC4</strain>
    </source>
</reference>
<dbReference type="PANTHER" id="PTHR43124:SF3">
    <property type="entry name" value="CHLORAMPHENICOL EFFLUX PUMP RV0191"/>
    <property type="match status" value="1"/>
</dbReference>
<feature type="transmembrane region" description="Helical" evidence="6">
    <location>
        <begin position="160"/>
        <end position="178"/>
    </location>
</feature>
<evidence type="ECO:0000313" key="9">
    <source>
        <dbReference type="Proteomes" id="UP001194729"/>
    </source>
</evidence>
<keyword evidence="4 6" id="KW-1133">Transmembrane helix</keyword>
<dbReference type="InterPro" id="IPR050189">
    <property type="entry name" value="MFS_Efflux_Transporters"/>
</dbReference>
<organism evidence="8 9">
    <name type="scientific">Nonlabens mediterrranea</name>
    <dbReference type="NCBI Taxonomy" id="1419947"/>
    <lineage>
        <taxon>Bacteria</taxon>
        <taxon>Pseudomonadati</taxon>
        <taxon>Bacteroidota</taxon>
        <taxon>Flavobacteriia</taxon>
        <taxon>Flavobacteriales</taxon>
        <taxon>Flavobacteriaceae</taxon>
        <taxon>Nonlabens</taxon>
    </lineage>
</organism>
<evidence type="ECO:0000256" key="6">
    <source>
        <dbReference type="SAM" id="Phobius"/>
    </source>
</evidence>
<comment type="subcellular location">
    <subcellularLocation>
        <location evidence="1">Cell membrane</location>
        <topology evidence="1">Multi-pass membrane protein</topology>
    </subcellularLocation>
</comment>
<proteinExistence type="predicted"/>
<keyword evidence="2" id="KW-1003">Cell membrane</keyword>
<dbReference type="InterPro" id="IPR011701">
    <property type="entry name" value="MFS"/>
</dbReference>
<feature type="non-terminal residue" evidence="8">
    <location>
        <position position="179"/>
    </location>
</feature>
<feature type="transmembrane region" description="Helical" evidence="6">
    <location>
        <begin position="7"/>
        <end position="27"/>
    </location>
</feature>
<keyword evidence="5 6" id="KW-0472">Membrane</keyword>
<feature type="transmembrane region" description="Helical" evidence="6">
    <location>
        <begin position="39"/>
        <end position="61"/>
    </location>
</feature>